<gene>
    <name evidence="1" type="ORF">ACFOMH_02840</name>
</gene>
<dbReference type="Proteomes" id="UP001595721">
    <property type="component" value="Unassembled WGS sequence"/>
</dbReference>
<organism evidence="1 2">
    <name type="scientific">Paracoccus mangrovi</name>
    <dbReference type="NCBI Taxonomy" id="1715645"/>
    <lineage>
        <taxon>Bacteria</taxon>
        <taxon>Pseudomonadati</taxon>
        <taxon>Pseudomonadota</taxon>
        <taxon>Alphaproteobacteria</taxon>
        <taxon>Rhodobacterales</taxon>
        <taxon>Paracoccaceae</taxon>
        <taxon>Paracoccus</taxon>
    </lineage>
</organism>
<evidence type="ECO:0008006" key="3">
    <source>
        <dbReference type="Google" id="ProtNLM"/>
    </source>
</evidence>
<sequence>MKSLFLIPALLALTLLPGCRDEEGPMQPGIYETTVPGGATNRVIFNKDGTLAEMEDYKPKPIDEGKWWRKDGKLCLETQLLGGKLCFDEKPLPDGGFSLTAGDRVTEFRLLAR</sequence>
<dbReference type="EMBL" id="JBHRXJ010000002">
    <property type="protein sequence ID" value="MFC3527095.1"/>
    <property type="molecule type" value="Genomic_DNA"/>
</dbReference>
<reference evidence="2" key="1">
    <citation type="journal article" date="2019" name="Int. J. Syst. Evol. Microbiol.">
        <title>The Global Catalogue of Microorganisms (GCM) 10K type strain sequencing project: providing services to taxonomists for standard genome sequencing and annotation.</title>
        <authorList>
            <consortium name="The Broad Institute Genomics Platform"/>
            <consortium name="The Broad Institute Genome Sequencing Center for Infectious Disease"/>
            <person name="Wu L."/>
            <person name="Ma J."/>
        </authorList>
    </citation>
    <scope>NUCLEOTIDE SEQUENCE [LARGE SCALE GENOMIC DNA]</scope>
    <source>
        <strain evidence="2">KCTC 42899</strain>
    </source>
</reference>
<evidence type="ECO:0000313" key="2">
    <source>
        <dbReference type="Proteomes" id="UP001595721"/>
    </source>
</evidence>
<protein>
    <recommendedName>
        <fullName evidence="3">Lipoprotein</fullName>
    </recommendedName>
</protein>
<name>A0ABV7R2W4_9RHOB</name>
<evidence type="ECO:0000313" key="1">
    <source>
        <dbReference type="EMBL" id="MFC3527095.1"/>
    </source>
</evidence>
<accession>A0ABV7R2W4</accession>
<comment type="caution">
    <text evidence="1">The sequence shown here is derived from an EMBL/GenBank/DDBJ whole genome shotgun (WGS) entry which is preliminary data.</text>
</comment>
<dbReference type="RefSeq" id="WP_374425261.1">
    <property type="nucleotide sequence ID" value="NZ_JBHRXJ010000002.1"/>
</dbReference>
<proteinExistence type="predicted"/>
<keyword evidence="2" id="KW-1185">Reference proteome</keyword>